<feature type="domain" description="HTH arsR-type" evidence="4">
    <location>
        <begin position="285"/>
        <end position="377"/>
    </location>
</feature>
<keyword evidence="6" id="KW-1185">Reference proteome</keyword>
<evidence type="ECO:0000259" key="4">
    <source>
        <dbReference type="PROSITE" id="PS50987"/>
    </source>
</evidence>
<evidence type="ECO:0000256" key="3">
    <source>
        <dbReference type="ARBA" id="ARBA00023163"/>
    </source>
</evidence>
<keyword evidence="1" id="KW-0805">Transcription regulation</keyword>
<dbReference type="Proteomes" id="UP000613512">
    <property type="component" value="Unassembled WGS sequence"/>
</dbReference>
<evidence type="ECO:0000256" key="2">
    <source>
        <dbReference type="ARBA" id="ARBA00023125"/>
    </source>
</evidence>
<dbReference type="RefSeq" id="WP_229740654.1">
    <property type="nucleotide sequence ID" value="NZ_BMEY01000004.1"/>
</dbReference>
<name>A0A916RS83_9BACI</name>
<dbReference type="Pfam" id="PF01022">
    <property type="entry name" value="HTH_5"/>
    <property type="match status" value="1"/>
</dbReference>
<evidence type="ECO:0000313" key="5">
    <source>
        <dbReference type="EMBL" id="GGA67925.1"/>
    </source>
</evidence>
<dbReference type="Gene3D" id="1.10.10.10">
    <property type="entry name" value="Winged helix-like DNA-binding domain superfamily/Winged helix DNA-binding domain"/>
    <property type="match status" value="1"/>
</dbReference>
<keyword evidence="2" id="KW-0238">DNA-binding</keyword>
<dbReference type="EMBL" id="BMEY01000004">
    <property type="protein sequence ID" value="GGA67925.1"/>
    <property type="molecule type" value="Genomic_DNA"/>
</dbReference>
<evidence type="ECO:0000256" key="1">
    <source>
        <dbReference type="ARBA" id="ARBA00023015"/>
    </source>
</evidence>
<dbReference type="SMART" id="SM00418">
    <property type="entry name" value="HTH_ARSR"/>
    <property type="match status" value="1"/>
</dbReference>
<dbReference type="AlphaFoldDB" id="A0A916RS83"/>
<dbReference type="SUPFAM" id="SSF46785">
    <property type="entry name" value="Winged helix' DNA-binding domain"/>
    <property type="match status" value="1"/>
</dbReference>
<dbReference type="InterPro" id="IPR051011">
    <property type="entry name" value="Metal_resp_trans_reg"/>
</dbReference>
<proteinExistence type="predicted"/>
<sequence>MERNLLINTYPQSKLVIEQSLGISLLTNIQLVDYFLNSSANQIESIQYLSDLLPKEVKENLHILRTVFAHGVILRDFYISNVNDINQDCEGFIGWWEALQEEEVVDLMIYGIQEAIHYYNQYIPKIESVEKTLQEVTLTNEHLRNVSNRRKALKAVLLSWSIENVEEVLPFYDDIGEVKERILNLIHEFWEAGFKDIWQLQKNKLDGWQSKTTSLLHKSYGTNVEGIYAITGLYPDTNDIEKINRAHLITFIPVPNMGRLMTYFQFENQMFLMFEPSVDEHYEDQTVIQNEDVFTTFEGLGDATRLQIISLLAKQKEMYAQQIITELGLKQSTVSRHLNQLHQANLVLIRQVGNTKYYSMNQAEIRRVMQVLEDMLK</sequence>
<gene>
    <name evidence="5" type="ORF">GCM10008025_09730</name>
</gene>
<organism evidence="5 6">
    <name type="scientific">Ornithinibacillus halotolerans</name>
    <dbReference type="NCBI Taxonomy" id="1274357"/>
    <lineage>
        <taxon>Bacteria</taxon>
        <taxon>Bacillati</taxon>
        <taxon>Bacillota</taxon>
        <taxon>Bacilli</taxon>
        <taxon>Bacillales</taxon>
        <taxon>Bacillaceae</taxon>
        <taxon>Ornithinibacillus</taxon>
    </lineage>
</organism>
<dbReference type="InterPro" id="IPR001845">
    <property type="entry name" value="HTH_ArsR_DNA-bd_dom"/>
</dbReference>
<reference evidence="5" key="2">
    <citation type="submission" date="2020-09" db="EMBL/GenBank/DDBJ databases">
        <authorList>
            <person name="Sun Q."/>
            <person name="Zhou Y."/>
        </authorList>
    </citation>
    <scope>NUCLEOTIDE SEQUENCE</scope>
    <source>
        <strain evidence="5">CGMCC 1.12408</strain>
    </source>
</reference>
<dbReference type="PRINTS" id="PR00778">
    <property type="entry name" value="HTHARSR"/>
</dbReference>
<evidence type="ECO:0000313" key="6">
    <source>
        <dbReference type="Proteomes" id="UP000613512"/>
    </source>
</evidence>
<reference evidence="5" key="1">
    <citation type="journal article" date="2014" name="Int. J. Syst. Evol. Microbiol.">
        <title>Complete genome sequence of Corynebacterium casei LMG S-19264T (=DSM 44701T), isolated from a smear-ripened cheese.</title>
        <authorList>
            <consortium name="US DOE Joint Genome Institute (JGI-PGF)"/>
            <person name="Walter F."/>
            <person name="Albersmeier A."/>
            <person name="Kalinowski J."/>
            <person name="Ruckert C."/>
        </authorList>
    </citation>
    <scope>NUCLEOTIDE SEQUENCE</scope>
    <source>
        <strain evidence="5">CGMCC 1.12408</strain>
    </source>
</reference>
<dbReference type="GO" id="GO:0003677">
    <property type="term" value="F:DNA binding"/>
    <property type="evidence" value="ECO:0007669"/>
    <property type="project" value="UniProtKB-KW"/>
</dbReference>
<dbReference type="GO" id="GO:0003700">
    <property type="term" value="F:DNA-binding transcription factor activity"/>
    <property type="evidence" value="ECO:0007669"/>
    <property type="project" value="InterPro"/>
</dbReference>
<dbReference type="CDD" id="cd00090">
    <property type="entry name" value="HTH_ARSR"/>
    <property type="match status" value="1"/>
</dbReference>
<dbReference type="InterPro" id="IPR011991">
    <property type="entry name" value="ArsR-like_HTH"/>
</dbReference>
<dbReference type="PANTHER" id="PTHR43132:SF2">
    <property type="entry name" value="ARSENICAL RESISTANCE OPERON REPRESSOR ARSR-RELATED"/>
    <property type="match status" value="1"/>
</dbReference>
<dbReference type="PROSITE" id="PS50987">
    <property type="entry name" value="HTH_ARSR_2"/>
    <property type="match status" value="1"/>
</dbReference>
<keyword evidence="3" id="KW-0804">Transcription</keyword>
<accession>A0A916RS83</accession>
<dbReference type="InterPro" id="IPR036388">
    <property type="entry name" value="WH-like_DNA-bd_sf"/>
</dbReference>
<comment type="caution">
    <text evidence="5">The sequence shown here is derived from an EMBL/GenBank/DDBJ whole genome shotgun (WGS) entry which is preliminary data.</text>
</comment>
<dbReference type="InterPro" id="IPR036390">
    <property type="entry name" value="WH_DNA-bd_sf"/>
</dbReference>
<protein>
    <recommendedName>
        <fullName evidence="4">HTH arsR-type domain-containing protein</fullName>
    </recommendedName>
</protein>
<dbReference type="PANTHER" id="PTHR43132">
    <property type="entry name" value="ARSENICAL RESISTANCE OPERON REPRESSOR ARSR-RELATED"/>
    <property type="match status" value="1"/>
</dbReference>
<dbReference type="NCBIfam" id="NF033788">
    <property type="entry name" value="HTH_metalloreg"/>
    <property type="match status" value="1"/>
</dbReference>